<evidence type="ECO:0000313" key="6">
    <source>
        <dbReference type="Proteomes" id="UP000198406"/>
    </source>
</evidence>
<accession>A0A1Z5JIX7</accession>
<dbReference type="GO" id="GO:0019172">
    <property type="term" value="F:glyoxalase III activity"/>
    <property type="evidence" value="ECO:0007669"/>
    <property type="project" value="TreeGrafter"/>
</dbReference>
<dbReference type="PANTHER" id="PTHR48094:SF11">
    <property type="entry name" value="GLUTATHIONE-INDEPENDENT GLYOXALASE HSP31-RELATED"/>
    <property type="match status" value="1"/>
</dbReference>
<dbReference type="GO" id="GO:0005737">
    <property type="term" value="C:cytoplasm"/>
    <property type="evidence" value="ECO:0007669"/>
    <property type="project" value="TreeGrafter"/>
</dbReference>
<keyword evidence="6" id="KW-1185">Reference proteome</keyword>
<reference evidence="5 6" key="1">
    <citation type="journal article" date="2015" name="Plant Cell">
        <title>Oil accumulation by the oleaginous diatom Fistulifera solaris as revealed by the genome and transcriptome.</title>
        <authorList>
            <person name="Tanaka T."/>
            <person name="Maeda Y."/>
            <person name="Veluchamy A."/>
            <person name="Tanaka M."/>
            <person name="Abida H."/>
            <person name="Marechal E."/>
            <person name="Bowler C."/>
            <person name="Muto M."/>
            <person name="Sunaga Y."/>
            <person name="Tanaka M."/>
            <person name="Yoshino T."/>
            <person name="Taniguchi T."/>
            <person name="Fukuda Y."/>
            <person name="Nemoto M."/>
            <person name="Matsumoto M."/>
            <person name="Wong P.S."/>
            <person name="Aburatani S."/>
            <person name="Fujibuchi W."/>
        </authorList>
    </citation>
    <scope>NUCLEOTIDE SEQUENCE [LARGE SCALE GENOMIC DNA]</scope>
    <source>
        <strain evidence="5 6">JPCC DA0580</strain>
    </source>
</reference>
<evidence type="ECO:0000313" key="5">
    <source>
        <dbReference type="EMBL" id="GAX13949.1"/>
    </source>
</evidence>
<evidence type="ECO:0000256" key="2">
    <source>
        <dbReference type="ARBA" id="ARBA00023239"/>
    </source>
</evidence>
<dbReference type="InterPro" id="IPR002818">
    <property type="entry name" value="DJ-1/PfpI"/>
</dbReference>
<sequence length="225" mass="24075">MVRVVLVCTSASELNGHPTGLWLEECATPYYAFLEKGYEVILASPAGGAVPIDENSLGDEYFTDACKKFMHDAAAVAALCHTKKLDDIDWKSVDALYLAGGHGACVDFADNPTLKSAIETVYAADKVVAADCHGPIAFAQCKKSDGTPLVQGKLVTAYSDSEEYAMQLQDAVPFLIESRFKELGAKFEKAEDFHSRACTDNNIVTGQNPQSSSACAAAVIDILSH</sequence>
<evidence type="ECO:0000256" key="3">
    <source>
        <dbReference type="ARBA" id="ARBA00038493"/>
    </source>
</evidence>
<dbReference type="InParanoid" id="A0A1Z5JIX7"/>
<dbReference type="Gene3D" id="3.40.50.880">
    <property type="match status" value="1"/>
</dbReference>
<dbReference type="PANTHER" id="PTHR48094">
    <property type="entry name" value="PROTEIN/NUCLEIC ACID DEGLYCASE DJ-1-RELATED"/>
    <property type="match status" value="1"/>
</dbReference>
<keyword evidence="1" id="KW-0346">Stress response</keyword>
<dbReference type="OrthoDB" id="543156at2759"/>
<dbReference type="AlphaFoldDB" id="A0A1Z5JIX7"/>
<dbReference type="InterPro" id="IPR029062">
    <property type="entry name" value="Class_I_gatase-like"/>
</dbReference>
<dbReference type="Proteomes" id="UP000198406">
    <property type="component" value="Unassembled WGS sequence"/>
</dbReference>
<dbReference type="CDD" id="cd03141">
    <property type="entry name" value="GATase1_Hsp31_like"/>
    <property type="match status" value="1"/>
</dbReference>
<keyword evidence="2" id="KW-0456">Lyase</keyword>
<comment type="similarity">
    <text evidence="3">Belongs to the peptidase C56 family. HSP31-like subfamily.</text>
</comment>
<proteinExistence type="inferred from homology"/>
<name>A0A1Z5JIX7_FISSO</name>
<comment type="caution">
    <text evidence="5">The sequence shown here is derived from an EMBL/GenBank/DDBJ whole genome shotgun (WGS) entry which is preliminary data.</text>
</comment>
<protein>
    <recommendedName>
        <fullName evidence="4">DJ-1/PfpI domain-containing protein</fullName>
    </recommendedName>
</protein>
<organism evidence="5 6">
    <name type="scientific">Fistulifera solaris</name>
    <name type="common">Oleaginous diatom</name>
    <dbReference type="NCBI Taxonomy" id="1519565"/>
    <lineage>
        <taxon>Eukaryota</taxon>
        <taxon>Sar</taxon>
        <taxon>Stramenopiles</taxon>
        <taxon>Ochrophyta</taxon>
        <taxon>Bacillariophyta</taxon>
        <taxon>Bacillariophyceae</taxon>
        <taxon>Bacillariophycidae</taxon>
        <taxon>Naviculales</taxon>
        <taxon>Naviculaceae</taxon>
        <taxon>Fistulifera</taxon>
    </lineage>
</organism>
<evidence type="ECO:0000259" key="4">
    <source>
        <dbReference type="Pfam" id="PF01965"/>
    </source>
</evidence>
<feature type="domain" description="DJ-1/PfpI" evidence="4">
    <location>
        <begin position="25"/>
        <end position="220"/>
    </location>
</feature>
<dbReference type="SUPFAM" id="SSF52317">
    <property type="entry name" value="Class I glutamine amidotransferase-like"/>
    <property type="match status" value="1"/>
</dbReference>
<evidence type="ECO:0000256" key="1">
    <source>
        <dbReference type="ARBA" id="ARBA00023016"/>
    </source>
</evidence>
<dbReference type="GO" id="GO:0019243">
    <property type="term" value="P:methylglyoxal catabolic process to D-lactate via S-lactoyl-glutathione"/>
    <property type="evidence" value="ECO:0007669"/>
    <property type="project" value="TreeGrafter"/>
</dbReference>
<gene>
    <name evidence="5" type="ORF">FisN_5Lh144</name>
</gene>
<dbReference type="Pfam" id="PF01965">
    <property type="entry name" value="DJ-1_PfpI"/>
    <property type="match status" value="1"/>
</dbReference>
<dbReference type="EMBL" id="BDSP01000074">
    <property type="protein sequence ID" value="GAX13949.1"/>
    <property type="molecule type" value="Genomic_DNA"/>
</dbReference>
<dbReference type="InterPro" id="IPR050325">
    <property type="entry name" value="Prot/Nucl_acid_deglycase"/>
</dbReference>